<comment type="catalytic activity">
    <reaction evidence="11">
        <text>UMP + diphosphate = 5-phospho-alpha-D-ribose 1-diphosphate + uracil</text>
        <dbReference type="Rhea" id="RHEA:13017"/>
        <dbReference type="ChEBI" id="CHEBI:17568"/>
        <dbReference type="ChEBI" id="CHEBI:33019"/>
        <dbReference type="ChEBI" id="CHEBI:57865"/>
        <dbReference type="ChEBI" id="CHEBI:58017"/>
        <dbReference type="EC" id="2.4.2.9"/>
    </reaction>
</comment>
<dbReference type="GO" id="GO:0000287">
    <property type="term" value="F:magnesium ion binding"/>
    <property type="evidence" value="ECO:0007669"/>
    <property type="project" value="UniProtKB-UniRule"/>
</dbReference>
<dbReference type="NCBIfam" id="NF001097">
    <property type="entry name" value="PRK00129.1"/>
    <property type="match status" value="1"/>
</dbReference>
<accession>A0A2U9IMI9</accession>
<feature type="binding site" evidence="11">
    <location>
        <position position="203"/>
    </location>
    <ligand>
        <name>uracil</name>
        <dbReference type="ChEBI" id="CHEBI:17568"/>
    </ligand>
</feature>
<dbReference type="GO" id="GO:0044206">
    <property type="term" value="P:UMP salvage"/>
    <property type="evidence" value="ECO:0007669"/>
    <property type="project" value="UniProtKB-UniRule"/>
</dbReference>
<comment type="activity regulation">
    <text evidence="11">Allosterically activated by GTP.</text>
</comment>
<reference evidence="13 14" key="1">
    <citation type="submission" date="2018-05" db="EMBL/GenBank/DDBJ databases">
        <title>Complete Genome Sequences of Extremely Thermoacidophilic, Metal-Mobilizing Type-Strain Members of the Archaeal Family Sulfolobaceae: Acidianus brierleyi DSM-1651T, Acidianus sulfidivorans DSM-18786T, Metallosphaera hakonensis DSM-7519T, and Metallosphaera prunae DSM-10039T.</title>
        <authorList>
            <person name="Counts J.A."/>
            <person name="Kelly R.M."/>
        </authorList>
    </citation>
    <scope>NUCLEOTIDE SEQUENCE [LARGE SCALE GENOMIC DNA]</scope>
    <source>
        <strain evidence="13 14">JP7</strain>
    </source>
</reference>
<dbReference type="KEGG" id="asul:DFR86_06280"/>
<evidence type="ECO:0000256" key="8">
    <source>
        <dbReference type="ARBA" id="ARBA00022842"/>
    </source>
</evidence>
<evidence type="ECO:0000313" key="13">
    <source>
        <dbReference type="EMBL" id="AWR97205.1"/>
    </source>
</evidence>
<evidence type="ECO:0000259" key="12">
    <source>
        <dbReference type="Pfam" id="PF14681"/>
    </source>
</evidence>
<evidence type="ECO:0000256" key="4">
    <source>
        <dbReference type="ARBA" id="ARBA00022533"/>
    </source>
</evidence>
<dbReference type="NCBIfam" id="TIGR01091">
    <property type="entry name" value="upp"/>
    <property type="match status" value="1"/>
</dbReference>
<dbReference type="EC" id="2.4.2.9" evidence="3 11"/>
<protein>
    <recommendedName>
        <fullName evidence="3 11">Uracil phosphoribosyltransferase</fullName>
        <ecNumber evidence="3 11">2.4.2.9</ecNumber>
    </recommendedName>
    <alternativeName>
        <fullName evidence="10 11">UMP pyrophosphorylase</fullName>
    </alternativeName>
    <alternativeName>
        <fullName evidence="11">UPRTase</fullName>
    </alternativeName>
</protein>
<evidence type="ECO:0000256" key="11">
    <source>
        <dbReference type="HAMAP-Rule" id="MF_01218"/>
    </source>
</evidence>
<dbReference type="RefSeq" id="WP_110380095.1">
    <property type="nucleotide sequence ID" value="NZ_CP029288.2"/>
</dbReference>
<dbReference type="InterPro" id="IPR005765">
    <property type="entry name" value="UPRT"/>
</dbReference>
<proteinExistence type="inferred from homology"/>
<dbReference type="InterPro" id="IPR000836">
    <property type="entry name" value="PRTase_dom"/>
</dbReference>
<dbReference type="CDD" id="cd06223">
    <property type="entry name" value="PRTases_typeI"/>
    <property type="match status" value="1"/>
</dbReference>
<sequence length="216" mass="24112">MPLFLLSTPLSLHILTQLRNKDTDQINFRKGMVRLGRLLGYEIANTMDYEIVEVETPLGVKAKGIRIFDMDNVVIINILRAATPLVEGLLKAFPAARQGVITARRKEFEGTAPPKEMDVEISYEKIPKIKENIDNVIISDPMVATASTMIKVINKIANANPKRLYIASVIASEYGVKRILEQYPDIYFFTIAIDQELNNKGYIVPGLGDAGDRSFG</sequence>
<feature type="domain" description="Phosphoribosyltransferase" evidence="12">
    <location>
        <begin position="6"/>
        <end position="216"/>
    </location>
</feature>
<feature type="binding site" evidence="11">
    <location>
        <position position="209"/>
    </location>
    <ligand>
        <name>5-phospho-alpha-D-ribose 1-diphosphate</name>
        <dbReference type="ChEBI" id="CHEBI:58017"/>
    </ligand>
</feature>
<evidence type="ECO:0000256" key="6">
    <source>
        <dbReference type="ARBA" id="ARBA00022679"/>
    </source>
</evidence>
<comment type="cofactor">
    <cofactor evidence="11">
        <name>Mg(2+)</name>
        <dbReference type="ChEBI" id="CHEBI:18420"/>
    </cofactor>
    <text evidence="11">Binds 1 Mg(2+) ion per subunit. The magnesium is bound as Mg-PRPP.</text>
</comment>
<dbReference type="Gene3D" id="3.40.50.2020">
    <property type="match status" value="1"/>
</dbReference>
<keyword evidence="8 11" id="KW-0460">Magnesium</keyword>
<dbReference type="GO" id="GO:0006223">
    <property type="term" value="P:uracil salvage"/>
    <property type="evidence" value="ECO:0007669"/>
    <property type="project" value="InterPro"/>
</dbReference>
<dbReference type="InterPro" id="IPR029057">
    <property type="entry name" value="PRTase-like"/>
</dbReference>
<evidence type="ECO:0000313" key="14">
    <source>
        <dbReference type="Proteomes" id="UP000248410"/>
    </source>
</evidence>
<gene>
    <name evidence="11" type="primary">upp</name>
    <name evidence="13" type="ORF">DFR86_06280</name>
</gene>
<feature type="binding site" evidence="11">
    <location>
        <begin position="140"/>
        <end position="148"/>
    </location>
    <ligand>
        <name>5-phospho-alpha-D-ribose 1-diphosphate</name>
        <dbReference type="ChEBI" id="CHEBI:58017"/>
    </ligand>
</feature>
<feature type="binding site" evidence="11">
    <location>
        <begin position="30"/>
        <end position="34"/>
    </location>
    <ligand>
        <name>GTP</name>
        <dbReference type="ChEBI" id="CHEBI:37565"/>
    </ligand>
</feature>
<name>A0A2U9IMI9_9CREN</name>
<dbReference type="OrthoDB" id="80352at2157"/>
<dbReference type="HAMAP" id="MF_01218_A">
    <property type="entry name" value="Upp_A"/>
    <property type="match status" value="1"/>
</dbReference>
<keyword evidence="5 11" id="KW-0328">Glycosyltransferase</keyword>
<evidence type="ECO:0000256" key="9">
    <source>
        <dbReference type="ARBA" id="ARBA00023134"/>
    </source>
</evidence>
<dbReference type="AlphaFoldDB" id="A0A2U9IMI9"/>
<dbReference type="UniPathway" id="UPA00574">
    <property type="reaction ID" value="UER00636"/>
</dbReference>
<keyword evidence="9 11" id="KW-0342">GTP-binding</keyword>
<evidence type="ECO:0000256" key="10">
    <source>
        <dbReference type="ARBA" id="ARBA00031082"/>
    </source>
</evidence>
<comment type="similarity">
    <text evidence="2 11">Belongs to the UPRTase family.</text>
</comment>
<dbReference type="SUPFAM" id="SSF53271">
    <property type="entry name" value="PRTase-like"/>
    <property type="match status" value="1"/>
</dbReference>
<evidence type="ECO:0000256" key="7">
    <source>
        <dbReference type="ARBA" id="ARBA00022741"/>
    </source>
</evidence>
<keyword evidence="7 11" id="KW-0547">Nucleotide-binding</keyword>
<feature type="binding site" evidence="11">
    <location>
        <position position="105"/>
    </location>
    <ligand>
        <name>5-phospho-alpha-D-ribose 1-diphosphate</name>
        <dbReference type="ChEBI" id="CHEBI:58017"/>
    </ligand>
</feature>
<comment type="pathway">
    <text evidence="1 11">Pyrimidine metabolism; UMP biosynthesis via salvage pathway; UMP from uracil: step 1/1.</text>
</comment>
<organism evidence="13 14">
    <name type="scientific">Acidianus sulfidivorans JP7</name>
    <dbReference type="NCBI Taxonomy" id="619593"/>
    <lineage>
        <taxon>Archaea</taxon>
        <taxon>Thermoproteota</taxon>
        <taxon>Thermoprotei</taxon>
        <taxon>Sulfolobales</taxon>
        <taxon>Sulfolobaceae</taxon>
        <taxon>Acidianus</taxon>
    </lineage>
</organism>
<dbReference type="GeneID" id="36837559"/>
<keyword evidence="14" id="KW-1185">Reference proteome</keyword>
<evidence type="ECO:0000256" key="5">
    <source>
        <dbReference type="ARBA" id="ARBA00022676"/>
    </source>
</evidence>
<dbReference type="Pfam" id="PF14681">
    <property type="entry name" value="UPRTase"/>
    <property type="match status" value="1"/>
</dbReference>
<comment type="function">
    <text evidence="11">Catalyzes the conversion of uracil and 5-phospho-alpha-D-ribose 1-diphosphate (PRPP) to UMP and diphosphate.</text>
</comment>
<evidence type="ECO:0000256" key="2">
    <source>
        <dbReference type="ARBA" id="ARBA00009516"/>
    </source>
</evidence>
<dbReference type="InterPro" id="IPR034331">
    <property type="entry name" value="Upp_A"/>
</dbReference>
<feature type="binding site" evidence="11">
    <location>
        <begin position="208"/>
        <end position="210"/>
    </location>
    <ligand>
        <name>uracil</name>
        <dbReference type="ChEBI" id="CHEBI:17568"/>
    </ligand>
</feature>
<evidence type="ECO:0000256" key="1">
    <source>
        <dbReference type="ARBA" id="ARBA00005180"/>
    </source>
</evidence>
<evidence type="ECO:0000256" key="3">
    <source>
        <dbReference type="ARBA" id="ARBA00011894"/>
    </source>
</evidence>
<feature type="binding site" evidence="11">
    <location>
        <position position="80"/>
    </location>
    <ligand>
        <name>5-phospho-alpha-D-ribose 1-diphosphate</name>
        <dbReference type="ChEBI" id="CHEBI:58017"/>
    </ligand>
</feature>
<dbReference type="Proteomes" id="UP000248410">
    <property type="component" value="Chromosome"/>
</dbReference>
<dbReference type="GO" id="GO:0004845">
    <property type="term" value="F:uracil phosphoribosyltransferase activity"/>
    <property type="evidence" value="ECO:0007669"/>
    <property type="project" value="UniProtKB-UniRule"/>
</dbReference>
<keyword evidence="6 11" id="KW-0808">Transferase</keyword>
<dbReference type="EMBL" id="CP029288">
    <property type="protein sequence ID" value="AWR97205.1"/>
    <property type="molecule type" value="Genomic_DNA"/>
</dbReference>
<dbReference type="GO" id="GO:0005525">
    <property type="term" value="F:GTP binding"/>
    <property type="evidence" value="ECO:0007669"/>
    <property type="project" value="UniProtKB-KW"/>
</dbReference>
<keyword evidence="4 11" id="KW-0021">Allosteric enzyme</keyword>